<dbReference type="InterPro" id="IPR001313">
    <property type="entry name" value="Pumilio_RNA-bd_rpt"/>
</dbReference>
<dbReference type="InterPro" id="IPR016024">
    <property type="entry name" value="ARM-type_fold"/>
</dbReference>
<gene>
    <name evidence="4" type="ORF">M0812_07354</name>
</gene>
<dbReference type="Gene3D" id="1.25.10.10">
    <property type="entry name" value="Leucine-rich Repeat Variant"/>
    <property type="match status" value="1"/>
</dbReference>
<organism evidence="4 5">
    <name type="scientific">Anaeramoeba flamelloides</name>
    <dbReference type="NCBI Taxonomy" id="1746091"/>
    <lineage>
        <taxon>Eukaryota</taxon>
        <taxon>Metamonada</taxon>
        <taxon>Anaeramoebidae</taxon>
        <taxon>Anaeramoeba</taxon>
    </lineage>
</organism>
<evidence type="ECO:0000256" key="2">
    <source>
        <dbReference type="PROSITE-ProRule" id="PRU00317"/>
    </source>
</evidence>
<dbReference type="InterPro" id="IPR011989">
    <property type="entry name" value="ARM-like"/>
</dbReference>
<dbReference type="SMART" id="SM00025">
    <property type="entry name" value="Pumilio"/>
    <property type="match status" value="3"/>
</dbReference>
<dbReference type="PROSITE" id="PS50303">
    <property type="entry name" value="PUM_HD"/>
    <property type="match status" value="1"/>
</dbReference>
<protein>
    <submittedName>
        <fullName evidence="4">MateRNAl protein pumilio</fullName>
    </submittedName>
</protein>
<dbReference type="GO" id="GO:0003729">
    <property type="term" value="F:mRNA binding"/>
    <property type="evidence" value="ECO:0007669"/>
    <property type="project" value="TreeGrafter"/>
</dbReference>
<feature type="repeat" description="Pumilio" evidence="2">
    <location>
        <begin position="77"/>
        <end position="116"/>
    </location>
</feature>
<dbReference type="AlphaFoldDB" id="A0AAV8A326"/>
<evidence type="ECO:0000259" key="3">
    <source>
        <dbReference type="PROSITE" id="PS50303"/>
    </source>
</evidence>
<dbReference type="GO" id="GO:0005737">
    <property type="term" value="C:cytoplasm"/>
    <property type="evidence" value="ECO:0007669"/>
    <property type="project" value="TreeGrafter"/>
</dbReference>
<evidence type="ECO:0000313" key="5">
    <source>
        <dbReference type="Proteomes" id="UP001146793"/>
    </source>
</evidence>
<dbReference type="InterPro" id="IPR033133">
    <property type="entry name" value="PUM-HD"/>
</dbReference>
<dbReference type="EMBL" id="JANTQA010000016">
    <property type="protein sequence ID" value="KAJ3447135.1"/>
    <property type="molecule type" value="Genomic_DNA"/>
</dbReference>
<dbReference type="Pfam" id="PF00806">
    <property type="entry name" value="PUF"/>
    <property type="match status" value="3"/>
</dbReference>
<accession>A0AAV8A326</accession>
<comment type="caution">
    <text evidence="4">The sequence shown here is derived from an EMBL/GenBank/DDBJ whole genome shotgun (WGS) entry which is preliminary data.</text>
</comment>
<evidence type="ECO:0000256" key="1">
    <source>
        <dbReference type="ARBA" id="ARBA00022737"/>
    </source>
</evidence>
<sequence>MILKQLFELITTFVKEQYGNYVIQFLLTEGTRKQKSIIISKITSNVHEFSLHKFASNVVEKCLLNATKKEKSEIIEKILENDGESLKDMMKDQYGNYVVQKILDLASDSEKQKIVYCVRPHLEELSRYAYGKHVVDKIKKFSSLLN</sequence>
<proteinExistence type="predicted"/>
<reference evidence="4" key="1">
    <citation type="submission" date="2022-08" db="EMBL/GenBank/DDBJ databases">
        <title>Novel sulphate-reducing endosymbionts in the free-living metamonad Anaeramoeba.</title>
        <authorList>
            <person name="Jerlstrom-Hultqvist J."/>
            <person name="Cepicka I."/>
            <person name="Gallot-Lavallee L."/>
            <person name="Salas-Leiva D."/>
            <person name="Curtis B.A."/>
            <person name="Zahonova K."/>
            <person name="Pipaliya S."/>
            <person name="Dacks J."/>
            <person name="Roger A.J."/>
        </authorList>
    </citation>
    <scope>NUCLEOTIDE SEQUENCE</scope>
    <source>
        <strain evidence="4">Busselton2</strain>
    </source>
</reference>
<dbReference type="PROSITE" id="PS50302">
    <property type="entry name" value="PUM"/>
    <property type="match status" value="3"/>
</dbReference>
<dbReference type="GO" id="GO:0010608">
    <property type="term" value="P:post-transcriptional regulation of gene expression"/>
    <property type="evidence" value="ECO:0007669"/>
    <property type="project" value="TreeGrafter"/>
</dbReference>
<keyword evidence="1" id="KW-0677">Repeat</keyword>
<dbReference type="PANTHER" id="PTHR12537">
    <property type="entry name" value="RNA BINDING PROTEIN PUMILIO-RELATED"/>
    <property type="match status" value="1"/>
</dbReference>
<dbReference type="Proteomes" id="UP001146793">
    <property type="component" value="Unassembled WGS sequence"/>
</dbReference>
<dbReference type="SUPFAM" id="SSF48371">
    <property type="entry name" value="ARM repeat"/>
    <property type="match status" value="1"/>
</dbReference>
<evidence type="ECO:0000313" key="4">
    <source>
        <dbReference type="EMBL" id="KAJ3447135.1"/>
    </source>
</evidence>
<name>A0AAV8A326_9EUKA</name>
<feature type="repeat" description="Pumilio" evidence="2">
    <location>
        <begin position="41"/>
        <end position="76"/>
    </location>
</feature>
<feature type="domain" description="PUM-HD" evidence="3">
    <location>
        <begin position="1"/>
        <end position="142"/>
    </location>
</feature>
<feature type="repeat" description="Pumilio" evidence="2">
    <location>
        <begin position="5"/>
        <end position="40"/>
    </location>
</feature>
<dbReference type="PANTHER" id="PTHR12537:SF12">
    <property type="entry name" value="MATERNAL PROTEIN PUMILIO"/>
    <property type="match status" value="1"/>
</dbReference>